<gene>
    <name evidence="4" type="ORF">TBK1r_20840</name>
</gene>
<evidence type="ECO:0000313" key="4">
    <source>
        <dbReference type="EMBL" id="QDV83149.1"/>
    </source>
</evidence>
<reference evidence="4 5" key="1">
    <citation type="submission" date="2019-02" db="EMBL/GenBank/DDBJ databases">
        <title>Deep-cultivation of Planctomycetes and their phenomic and genomic characterization uncovers novel biology.</title>
        <authorList>
            <person name="Wiegand S."/>
            <person name="Jogler M."/>
            <person name="Boedeker C."/>
            <person name="Pinto D."/>
            <person name="Vollmers J."/>
            <person name="Rivas-Marin E."/>
            <person name="Kohn T."/>
            <person name="Peeters S.H."/>
            <person name="Heuer A."/>
            <person name="Rast P."/>
            <person name="Oberbeckmann S."/>
            <person name="Bunk B."/>
            <person name="Jeske O."/>
            <person name="Meyerdierks A."/>
            <person name="Storesund J.E."/>
            <person name="Kallscheuer N."/>
            <person name="Luecker S."/>
            <person name="Lage O.M."/>
            <person name="Pohl T."/>
            <person name="Merkel B.J."/>
            <person name="Hornburger P."/>
            <person name="Mueller R.-W."/>
            <person name="Bruemmer F."/>
            <person name="Labrenz M."/>
            <person name="Spormann A.M."/>
            <person name="Op den Camp H."/>
            <person name="Overmann J."/>
            <person name="Amann R."/>
            <person name="Jetten M.S.M."/>
            <person name="Mascher T."/>
            <person name="Medema M.H."/>
            <person name="Devos D.P."/>
            <person name="Kaster A.-K."/>
            <person name="Ovreas L."/>
            <person name="Rohde M."/>
            <person name="Galperin M.Y."/>
            <person name="Jogler C."/>
        </authorList>
    </citation>
    <scope>NUCLEOTIDE SEQUENCE [LARGE SCALE GENOMIC DNA]</scope>
    <source>
        <strain evidence="4 5">TBK1r</strain>
    </source>
</reference>
<feature type="domain" description="Cytochrome c-552/4" evidence="3">
    <location>
        <begin position="244"/>
        <end position="280"/>
    </location>
</feature>
<proteinExistence type="predicted"/>
<dbReference type="Gene3D" id="3.90.10.10">
    <property type="entry name" value="Cytochrome C3"/>
    <property type="match status" value="1"/>
</dbReference>
<sequence>MRKSLLLGLSLLLIGGIVYVNVRNDAEQDAARLLDKMDRSGGWENEPILDPSTETSRTQNKPPPGDFIVDLEPGGTWFVGKRGAESELLLPYRPVQIPSPSNDLEPVNENPGFLGADACQSCHQDRHASFVHTAHHRTSAAANPTSIAGSFQPGQNVLKTNSQGLWFRMVERDQRLFQQVSFYGWKCDVPFDVVTGSSKLGQSYLYWHDDGLYQMNVSYITGTDDWVNSPGYPDGQAIYNRPVTNRCLECHTTWADVRRPPNHYTPDSLILGISCERCHGPGRDHVQYHQSNPDQKTSRFITHPASLSRQQQLDICGQCHFGNPKLKGAPYQFRPGDDLIDHYHPPQANLPGGVHSSNQLVRLSKSPCFNETEMTCTTCHNPHQSERGNRKLFSQRCLQCHQSSDCGMEPTLGQQLSDNCIDCHMPAGATENMFMNTAQGKVFPSLRDHHIRVDRDLTAAYLKSIGK</sequence>
<keyword evidence="5" id="KW-1185">Reference proteome</keyword>
<dbReference type="InterPro" id="IPR036280">
    <property type="entry name" value="Multihaem_cyt_sf"/>
</dbReference>
<feature type="region of interest" description="Disordered" evidence="2">
    <location>
        <begin position="40"/>
        <end position="65"/>
    </location>
</feature>
<evidence type="ECO:0000256" key="2">
    <source>
        <dbReference type="SAM" id="MobiDB-lite"/>
    </source>
</evidence>
<name>A0ABX5XMK2_9BACT</name>
<dbReference type="PANTHER" id="PTHR35038">
    <property type="entry name" value="DISSIMILATORY SULFITE REDUCTASE SIRA"/>
    <property type="match status" value="1"/>
</dbReference>
<dbReference type="RefSeq" id="WP_145209608.1">
    <property type="nucleotide sequence ID" value="NZ_CP036432.1"/>
</dbReference>
<keyword evidence="1" id="KW-0732">Signal</keyword>
<protein>
    <submittedName>
        <fullName evidence="4">Doubled CXXCH motif (Paired_CXXCH_1)</fullName>
    </submittedName>
</protein>
<accession>A0ABX5XMK2</accession>
<evidence type="ECO:0000259" key="3">
    <source>
        <dbReference type="Pfam" id="PF13435"/>
    </source>
</evidence>
<evidence type="ECO:0000256" key="1">
    <source>
        <dbReference type="ARBA" id="ARBA00022729"/>
    </source>
</evidence>
<dbReference type="EMBL" id="CP036432">
    <property type="protein sequence ID" value="QDV83149.1"/>
    <property type="molecule type" value="Genomic_DNA"/>
</dbReference>
<evidence type="ECO:0000313" key="5">
    <source>
        <dbReference type="Proteomes" id="UP000318081"/>
    </source>
</evidence>
<organism evidence="4 5">
    <name type="scientific">Stieleria magnilauensis</name>
    <dbReference type="NCBI Taxonomy" id="2527963"/>
    <lineage>
        <taxon>Bacteria</taxon>
        <taxon>Pseudomonadati</taxon>
        <taxon>Planctomycetota</taxon>
        <taxon>Planctomycetia</taxon>
        <taxon>Pirellulales</taxon>
        <taxon>Pirellulaceae</taxon>
        <taxon>Stieleria</taxon>
    </lineage>
</organism>
<dbReference type="SUPFAM" id="SSF48695">
    <property type="entry name" value="Multiheme cytochromes"/>
    <property type="match status" value="1"/>
</dbReference>
<dbReference type="PANTHER" id="PTHR35038:SF8">
    <property type="entry name" value="C-TYPE POLYHEME CYTOCHROME OMCC"/>
    <property type="match status" value="1"/>
</dbReference>
<dbReference type="Pfam" id="PF13435">
    <property type="entry name" value="Cytochrome_C554"/>
    <property type="match status" value="1"/>
</dbReference>
<dbReference type="Proteomes" id="UP000318081">
    <property type="component" value="Chromosome"/>
</dbReference>
<dbReference type="InterPro" id="IPR051829">
    <property type="entry name" value="Multiheme_Cytochr_ET"/>
</dbReference>
<dbReference type="InterPro" id="IPR023155">
    <property type="entry name" value="Cyt_c-552/4"/>
</dbReference>
<dbReference type="Gene3D" id="1.10.1130.10">
    <property type="entry name" value="Flavocytochrome C3, Chain A"/>
    <property type="match status" value="1"/>
</dbReference>